<dbReference type="InterPro" id="IPR002781">
    <property type="entry name" value="TM_pro_TauE-like"/>
</dbReference>
<evidence type="ECO:0000256" key="5">
    <source>
        <dbReference type="ARBA" id="ARBA00023136"/>
    </source>
</evidence>
<comment type="caution">
    <text evidence="7">The sequence shown here is derived from an EMBL/GenBank/DDBJ whole genome shotgun (WGS) entry which is preliminary data.</text>
</comment>
<dbReference type="OrthoDB" id="457670at2"/>
<evidence type="ECO:0000256" key="4">
    <source>
        <dbReference type="ARBA" id="ARBA00022989"/>
    </source>
</evidence>
<dbReference type="EMBL" id="QZCH01000024">
    <property type="protein sequence ID" value="RJG41888.1"/>
    <property type="molecule type" value="Genomic_DNA"/>
</dbReference>
<comment type="subcellular location">
    <subcellularLocation>
        <location evidence="6">Cell membrane</location>
        <topology evidence="6">Multi-pass membrane protein</topology>
    </subcellularLocation>
    <subcellularLocation>
        <location evidence="1">Membrane</location>
        <topology evidence="1">Multi-pass membrane protein</topology>
    </subcellularLocation>
</comment>
<keyword evidence="8" id="KW-1185">Reference proteome</keyword>
<sequence length="261" mass="27322">MTILLYLGLGAVAGTIAGLFGLGGGIIIVPVLVFTFSWQGFSPEHLTHLAIATSMATIIITATSSTLTHHKLGAIHWPVVARMSIGIVGGTFIGAMLADSISGENLKRLFALFAYLVALQMFFSLKPKATNPLPKGFALSGIGAVIGAISAIFGIGGGSLSVPYLTSRSVPMRNAVALSAALGLPLAISGTFGYIVSGFHENELPPYSLGYVYLPAWLGIVLTSAVFAKIGARLAHRLPPVLMKRLFSVFLFIVGSKFLFG</sequence>
<feature type="transmembrane region" description="Helical" evidence="6">
    <location>
        <begin position="109"/>
        <end position="125"/>
    </location>
</feature>
<dbReference type="Proteomes" id="UP000283255">
    <property type="component" value="Unassembled WGS sequence"/>
</dbReference>
<feature type="transmembrane region" description="Helical" evidence="6">
    <location>
        <begin position="137"/>
        <end position="162"/>
    </location>
</feature>
<feature type="transmembrane region" description="Helical" evidence="6">
    <location>
        <begin position="208"/>
        <end position="230"/>
    </location>
</feature>
<evidence type="ECO:0000313" key="8">
    <source>
        <dbReference type="Proteomes" id="UP000283255"/>
    </source>
</evidence>
<evidence type="ECO:0000313" key="7">
    <source>
        <dbReference type="EMBL" id="RJG41888.1"/>
    </source>
</evidence>
<organism evidence="7 8">
    <name type="scientific">Motilimonas pumila</name>
    <dbReference type="NCBI Taxonomy" id="2303987"/>
    <lineage>
        <taxon>Bacteria</taxon>
        <taxon>Pseudomonadati</taxon>
        <taxon>Pseudomonadota</taxon>
        <taxon>Gammaproteobacteria</taxon>
        <taxon>Alteromonadales</taxon>
        <taxon>Alteromonadales genera incertae sedis</taxon>
        <taxon>Motilimonas</taxon>
    </lineage>
</organism>
<keyword evidence="4 6" id="KW-1133">Transmembrane helix</keyword>
<evidence type="ECO:0000256" key="3">
    <source>
        <dbReference type="ARBA" id="ARBA00022692"/>
    </source>
</evidence>
<reference evidence="7 8" key="2">
    <citation type="submission" date="2019-01" db="EMBL/GenBank/DDBJ databases">
        <title>Motilimonas pumilus sp. nov., isolated from the gut of sea cucumber (Apostichopus japonicus).</title>
        <authorList>
            <person name="Wang F.-Q."/>
            <person name="Ren L.-H."/>
            <person name="Lin Y.-W."/>
            <person name="Sun G.-H."/>
            <person name="Du Z.-J."/>
            <person name="Zhao J.-X."/>
            <person name="Liu X.-J."/>
            <person name="Liu L.-J."/>
        </authorList>
    </citation>
    <scope>NUCLEOTIDE SEQUENCE [LARGE SCALE GENOMIC DNA]</scope>
    <source>
        <strain evidence="7 8">PLHSC7-2</strain>
    </source>
</reference>
<feature type="transmembrane region" description="Helical" evidence="6">
    <location>
        <begin position="79"/>
        <end position="97"/>
    </location>
</feature>
<keyword evidence="5 6" id="KW-0472">Membrane</keyword>
<feature type="transmembrane region" description="Helical" evidence="6">
    <location>
        <begin position="46"/>
        <end position="67"/>
    </location>
</feature>
<evidence type="ECO:0000256" key="6">
    <source>
        <dbReference type="RuleBase" id="RU363041"/>
    </source>
</evidence>
<evidence type="ECO:0000256" key="2">
    <source>
        <dbReference type="ARBA" id="ARBA00009142"/>
    </source>
</evidence>
<feature type="transmembrane region" description="Helical" evidence="6">
    <location>
        <begin position="242"/>
        <end position="260"/>
    </location>
</feature>
<accession>A0A418YBN0</accession>
<feature type="transmembrane region" description="Helical" evidence="6">
    <location>
        <begin position="174"/>
        <end position="196"/>
    </location>
</feature>
<keyword evidence="3 6" id="KW-0812">Transmembrane</keyword>
<dbReference type="GO" id="GO:0005886">
    <property type="term" value="C:plasma membrane"/>
    <property type="evidence" value="ECO:0007669"/>
    <property type="project" value="UniProtKB-SubCell"/>
</dbReference>
<reference evidence="7 8" key="1">
    <citation type="submission" date="2018-09" db="EMBL/GenBank/DDBJ databases">
        <authorList>
            <person name="Wang F."/>
        </authorList>
    </citation>
    <scope>NUCLEOTIDE SEQUENCE [LARGE SCALE GENOMIC DNA]</scope>
    <source>
        <strain evidence="7 8">PLHSC7-2</strain>
    </source>
</reference>
<feature type="transmembrane region" description="Helical" evidence="6">
    <location>
        <begin position="6"/>
        <end position="34"/>
    </location>
</feature>
<gene>
    <name evidence="7" type="ORF">D1Z90_16040</name>
</gene>
<proteinExistence type="inferred from homology"/>
<dbReference type="Pfam" id="PF01925">
    <property type="entry name" value="TauE"/>
    <property type="match status" value="1"/>
</dbReference>
<name>A0A418YBN0_9GAMM</name>
<dbReference type="AlphaFoldDB" id="A0A418YBN0"/>
<comment type="similarity">
    <text evidence="2 6">Belongs to the 4-toluene sulfonate uptake permease (TSUP) (TC 2.A.102) family.</text>
</comment>
<dbReference type="PANTHER" id="PTHR43483:SF3">
    <property type="entry name" value="MEMBRANE TRANSPORTER PROTEIN HI_0806-RELATED"/>
    <property type="match status" value="1"/>
</dbReference>
<protein>
    <recommendedName>
        <fullName evidence="6">Probable membrane transporter protein</fullName>
    </recommendedName>
</protein>
<keyword evidence="6" id="KW-1003">Cell membrane</keyword>
<dbReference type="RefSeq" id="WP_119911819.1">
    <property type="nucleotide sequence ID" value="NZ_QZCH01000024.1"/>
</dbReference>
<evidence type="ECO:0000256" key="1">
    <source>
        <dbReference type="ARBA" id="ARBA00004141"/>
    </source>
</evidence>
<dbReference type="PANTHER" id="PTHR43483">
    <property type="entry name" value="MEMBRANE TRANSPORTER PROTEIN HI_0806-RELATED"/>
    <property type="match status" value="1"/>
</dbReference>